<evidence type="ECO:0008006" key="4">
    <source>
        <dbReference type="Google" id="ProtNLM"/>
    </source>
</evidence>
<proteinExistence type="predicted"/>
<gene>
    <name evidence="2" type="ORF">PAM7971_03775</name>
</gene>
<sequence>MRPFPRTTAAISKSVTFTLGALLIASPVKAQDKIQDPVFSSQVFEFNIGIAAPLNTLQNTLTHPNDGGATILTTDSLNFGTGGYANISYSRPWGDASRFYIELSGTNVTGSETTIIEGSQSFPGSYDDGYLLPDGWTYQNEVETDLTLLKAGREWALINGWRTSVGLQAGQVSQNLETQSFDLAMVSSRRISATASNKMLGAYGGISNYHTLNDTTALRTSANIGLMANSYDYSYLTINSLGDTDQSIDVSGDSTAYSANVSIALEHQVTPNGYVTFEIGMDGLFGVVNGADTFLDPAGTATTAHIDRDDIVSTYISVGYAFLF</sequence>
<feature type="signal peptide" evidence="1">
    <location>
        <begin position="1"/>
        <end position="30"/>
    </location>
</feature>
<dbReference type="EMBL" id="FWFW01000022">
    <property type="protein sequence ID" value="SLN70413.1"/>
    <property type="molecule type" value="Genomic_DNA"/>
</dbReference>
<protein>
    <recommendedName>
        <fullName evidence="4">Porin domain-containing protein</fullName>
    </recommendedName>
</protein>
<accession>A0A1Y5TRL1</accession>
<evidence type="ECO:0000313" key="3">
    <source>
        <dbReference type="Proteomes" id="UP000193307"/>
    </source>
</evidence>
<evidence type="ECO:0000256" key="1">
    <source>
        <dbReference type="SAM" id="SignalP"/>
    </source>
</evidence>
<dbReference type="RefSeq" id="WP_085850840.1">
    <property type="nucleotide sequence ID" value="NZ_FNZV01000024.1"/>
</dbReference>
<evidence type="ECO:0000313" key="2">
    <source>
        <dbReference type="EMBL" id="SLN70413.1"/>
    </source>
</evidence>
<name>A0A1Y5TRL1_9RHOB</name>
<dbReference type="Proteomes" id="UP000193307">
    <property type="component" value="Unassembled WGS sequence"/>
</dbReference>
<organism evidence="2 3">
    <name type="scientific">Pacificibacter marinus</name>
    <dbReference type="NCBI Taxonomy" id="658057"/>
    <lineage>
        <taxon>Bacteria</taxon>
        <taxon>Pseudomonadati</taxon>
        <taxon>Pseudomonadota</taxon>
        <taxon>Alphaproteobacteria</taxon>
        <taxon>Rhodobacterales</taxon>
        <taxon>Roseobacteraceae</taxon>
        <taxon>Pacificibacter</taxon>
    </lineage>
</organism>
<feature type="chain" id="PRO_5010994464" description="Porin domain-containing protein" evidence="1">
    <location>
        <begin position="31"/>
        <end position="324"/>
    </location>
</feature>
<dbReference type="OrthoDB" id="7847251at2"/>
<keyword evidence="1" id="KW-0732">Signal</keyword>
<keyword evidence="3" id="KW-1185">Reference proteome</keyword>
<reference evidence="2 3" key="1">
    <citation type="submission" date="2017-03" db="EMBL/GenBank/DDBJ databases">
        <authorList>
            <person name="Afonso C.L."/>
            <person name="Miller P.J."/>
            <person name="Scott M.A."/>
            <person name="Spackman E."/>
            <person name="Goraichik I."/>
            <person name="Dimitrov K.M."/>
            <person name="Suarez D.L."/>
            <person name="Swayne D.E."/>
        </authorList>
    </citation>
    <scope>NUCLEOTIDE SEQUENCE [LARGE SCALE GENOMIC DNA]</scope>
    <source>
        <strain evidence="2 3">CECT 7971</strain>
    </source>
</reference>
<dbReference type="AlphaFoldDB" id="A0A1Y5TRL1"/>